<evidence type="ECO:0000313" key="2">
    <source>
        <dbReference type="EnsemblMetazoa" id="GPAI025362-PA"/>
    </source>
</evidence>
<sequence>MKTEIIVQSWIRISLQCKLFAASMLYVCCYILLKHFKTTSSLIAKIKGLCFKKIPFSMEGGGNKRELPTSAFIHTYKEILLLMHVSIQSQELNNVKSQYPLIDGEILYKIA</sequence>
<accession>A0A1A9ZUD4</accession>
<dbReference type="Proteomes" id="UP000092445">
    <property type="component" value="Unassembled WGS sequence"/>
</dbReference>
<keyword evidence="1" id="KW-1133">Transmembrane helix</keyword>
<evidence type="ECO:0000256" key="1">
    <source>
        <dbReference type="SAM" id="Phobius"/>
    </source>
</evidence>
<reference evidence="2" key="2">
    <citation type="submission" date="2020-05" db="UniProtKB">
        <authorList>
            <consortium name="EnsemblMetazoa"/>
        </authorList>
    </citation>
    <scope>IDENTIFICATION</scope>
    <source>
        <strain evidence="2">IAEA</strain>
    </source>
</reference>
<proteinExistence type="predicted"/>
<protein>
    <submittedName>
        <fullName evidence="2">Uncharacterized protein</fullName>
    </submittedName>
</protein>
<dbReference type="VEuPathDB" id="VectorBase:GPAI025362"/>
<dbReference type="EnsemblMetazoa" id="GPAI025362-RA">
    <property type="protein sequence ID" value="GPAI025362-PA"/>
    <property type="gene ID" value="GPAI025362"/>
</dbReference>
<reference evidence="3" key="1">
    <citation type="submission" date="2014-03" db="EMBL/GenBank/DDBJ databases">
        <authorList>
            <person name="Aksoy S."/>
            <person name="Warren W."/>
            <person name="Wilson R.K."/>
        </authorList>
    </citation>
    <scope>NUCLEOTIDE SEQUENCE [LARGE SCALE GENOMIC DNA]</scope>
    <source>
        <strain evidence="3">IAEA</strain>
    </source>
</reference>
<keyword evidence="3" id="KW-1185">Reference proteome</keyword>
<dbReference type="AlphaFoldDB" id="A0A1A9ZUD4"/>
<keyword evidence="1" id="KW-0472">Membrane</keyword>
<feature type="transmembrane region" description="Helical" evidence="1">
    <location>
        <begin position="13"/>
        <end position="33"/>
    </location>
</feature>
<evidence type="ECO:0000313" key="3">
    <source>
        <dbReference type="Proteomes" id="UP000092445"/>
    </source>
</evidence>
<organism evidence="2 3">
    <name type="scientific">Glossina pallidipes</name>
    <name type="common">Tsetse fly</name>
    <dbReference type="NCBI Taxonomy" id="7398"/>
    <lineage>
        <taxon>Eukaryota</taxon>
        <taxon>Metazoa</taxon>
        <taxon>Ecdysozoa</taxon>
        <taxon>Arthropoda</taxon>
        <taxon>Hexapoda</taxon>
        <taxon>Insecta</taxon>
        <taxon>Pterygota</taxon>
        <taxon>Neoptera</taxon>
        <taxon>Endopterygota</taxon>
        <taxon>Diptera</taxon>
        <taxon>Brachycera</taxon>
        <taxon>Muscomorpha</taxon>
        <taxon>Hippoboscoidea</taxon>
        <taxon>Glossinidae</taxon>
        <taxon>Glossina</taxon>
    </lineage>
</organism>
<keyword evidence="1" id="KW-0812">Transmembrane</keyword>
<name>A0A1A9ZUD4_GLOPL</name>